<evidence type="ECO:0000256" key="5">
    <source>
        <dbReference type="ARBA" id="ARBA00023136"/>
    </source>
</evidence>
<reference evidence="7 8" key="2">
    <citation type="submission" date="2018-05" db="EMBL/GenBank/DDBJ databases">
        <authorList>
            <person name="Lanie J.A."/>
            <person name="Ng W.-L."/>
            <person name="Kazmierczak K.M."/>
            <person name="Andrzejewski T.M."/>
            <person name="Davidsen T.M."/>
            <person name="Wayne K.J."/>
            <person name="Tettelin H."/>
            <person name="Glass J.I."/>
            <person name="Rusch D."/>
            <person name="Podicherti R."/>
            <person name="Tsui H.-C.T."/>
            <person name="Winkler M.E."/>
        </authorList>
    </citation>
    <scope>NUCLEOTIDE SEQUENCE [LARGE SCALE GENOMIC DNA]</scope>
    <source>
        <strain evidence="7 8">C305</strain>
    </source>
</reference>
<evidence type="ECO:0000256" key="1">
    <source>
        <dbReference type="ARBA" id="ARBA00004651"/>
    </source>
</evidence>
<feature type="transmembrane region" description="Helical" evidence="6">
    <location>
        <begin position="165"/>
        <end position="194"/>
    </location>
</feature>
<keyword evidence="2" id="KW-1003">Cell membrane</keyword>
<evidence type="ECO:0000313" key="7">
    <source>
        <dbReference type="EMBL" id="PWH86161.1"/>
    </source>
</evidence>
<evidence type="ECO:0000256" key="4">
    <source>
        <dbReference type="ARBA" id="ARBA00022989"/>
    </source>
</evidence>
<keyword evidence="8" id="KW-1185">Reference proteome</keyword>
<feature type="transmembrane region" description="Helical" evidence="6">
    <location>
        <begin position="56"/>
        <end position="74"/>
    </location>
</feature>
<gene>
    <name evidence="7" type="ORF">DIT68_06295</name>
</gene>
<feature type="transmembrane region" description="Helical" evidence="6">
    <location>
        <begin position="12"/>
        <end position="36"/>
    </location>
</feature>
<dbReference type="OrthoDB" id="9794512at2"/>
<sequence length="243" mass="27085">MGALYLKEIRSFLSSIIGYVFILIFIVTCWLFLWIINDDFNLLNGGVADLIPFYNLAPLILLILIPAITMRSFADERKTGTIELLYTRPISDFSILMAKYLAGVTLVVISLIPTLTFYVSMHYLGDPIGVMDHGAAITSFIGLILLGASFVAIGIFASTITSNQIVAFIFAMFLCWFSFSGLSLLGSYATFAGFDSIIRYASLDYHYDSIKKGVIILSDMVYFFSVIIFFLFASHNILTAIRK</sequence>
<dbReference type="AlphaFoldDB" id="A0A2U2XEN5"/>
<evidence type="ECO:0000256" key="2">
    <source>
        <dbReference type="ARBA" id="ARBA00022475"/>
    </source>
</evidence>
<keyword evidence="3 6" id="KW-0812">Transmembrane</keyword>
<dbReference type="PANTHER" id="PTHR30294:SF29">
    <property type="entry name" value="MULTIDRUG ABC TRANSPORTER PERMEASE YBHS-RELATED"/>
    <property type="match status" value="1"/>
</dbReference>
<dbReference type="Proteomes" id="UP000245370">
    <property type="component" value="Unassembled WGS sequence"/>
</dbReference>
<dbReference type="Pfam" id="PF12679">
    <property type="entry name" value="ABC2_membrane_2"/>
    <property type="match status" value="1"/>
</dbReference>
<feature type="transmembrane region" description="Helical" evidence="6">
    <location>
        <begin position="95"/>
        <end position="115"/>
    </location>
</feature>
<dbReference type="GO" id="GO:0140359">
    <property type="term" value="F:ABC-type transporter activity"/>
    <property type="evidence" value="ECO:0007669"/>
    <property type="project" value="InterPro"/>
</dbReference>
<name>A0A2U2XEN5_9FLAO</name>
<comment type="caution">
    <text evidence="7">The sequence shown here is derived from an EMBL/GenBank/DDBJ whole genome shotgun (WGS) entry which is preliminary data.</text>
</comment>
<dbReference type="InterPro" id="IPR051449">
    <property type="entry name" value="ABC-2_transporter_component"/>
</dbReference>
<keyword evidence="5 6" id="KW-0472">Membrane</keyword>
<organism evidence="7 8">
    <name type="scientific">Brumimicrobium oceani</name>
    <dbReference type="NCBI Taxonomy" id="2100725"/>
    <lineage>
        <taxon>Bacteria</taxon>
        <taxon>Pseudomonadati</taxon>
        <taxon>Bacteroidota</taxon>
        <taxon>Flavobacteriia</taxon>
        <taxon>Flavobacteriales</taxon>
        <taxon>Crocinitomicaceae</taxon>
        <taxon>Brumimicrobium</taxon>
    </lineage>
</organism>
<keyword evidence="4 6" id="KW-1133">Transmembrane helix</keyword>
<evidence type="ECO:0000313" key="8">
    <source>
        <dbReference type="Proteomes" id="UP000245370"/>
    </source>
</evidence>
<evidence type="ECO:0000256" key="6">
    <source>
        <dbReference type="SAM" id="Phobius"/>
    </source>
</evidence>
<evidence type="ECO:0000256" key="3">
    <source>
        <dbReference type="ARBA" id="ARBA00022692"/>
    </source>
</evidence>
<dbReference type="EMBL" id="QFRJ01000003">
    <property type="protein sequence ID" value="PWH86161.1"/>
    <property type="molecule type" value="Genomic_DNA"/>
</dbReference>
<feature type="transmembrane region" description="Helical" evidence="6">
    <location>
        <begin position="135"/>
        <end position="158"/>
    </location>
</feature>
<dbReference type="PANTHER" id="PTHR30294">
    <property type="entry name" value="MEMBRANE COMPONENT OF ABC TRANSPORTER YHHJ-RELATED"/>
    <property type="match status" value="1"/>
</dbReference>
<proteinExistence type="predicted"/>
<dbReference type="GO" id="GO:0005886">
    <property type="term" value="C:plasma membrane"/>
    <property type="evidence" value="ECO:0007669"/>
    <property type="project" value="UniProtKB-SubCell"/>
</dbReference>
<reference evidence="7 8" key="1">
    <citation type="submission" date="2018-05" db="EMBL/GenBank/DDBJ databases">
        <title>Brumimicrobium oceani sp. nov., isolated from coastal sediment.</title>
        <authorList>
            <person name="Kou Y."/>
        </authorList>
    </citation>
    <scope>NUCLEOTIDE SEQUENCE [LARGE SCALE GENOMIC DNA]</scope>
    <source>
        <strain evidence="7 8">C305</strain>
    </source>
</reference>
<dbReference type="RefSeq" id="WP_109358970.1">
    <property type="nucleotide sequence ID" value="NZ_QFRJ01000003.1"/>
</dbReference>
<accession>A0A2U2XEN5</accession>
<comment type="subcellular location">
    <subcellularLocation>
        <location evidence="1">Cell membrane</location>
        <topology evidence="1">Multi-pass membrane protein</topology>
    </subcellularLocation>
</comment>
<protein>
    <submittedName>
        <fullName evidence="7">Gliding motility-associated ABC transporter permease subunit GldF</fullName>
    </submittedName>
</protein>
<feature type="transmembrane region" description="Helical" evidence="6">
    <location>
        <begin position="214"/>
        <end position="233"/>
    </location>
</feature>